<organism evidence="3 4">
    <name type="scientific">Chryseolinea serpens</name>
    <dbReference type="NCBI Taxonomy" id="947013"/>
    <lineage>
        <taxon>Bacteria</taxon>
        <taxon>Pseudomonadati</taxon>
        <taxon>Bacteroidota</taxon>
        <taxon>Cytophagia</taxon>
        <taxon>Cytophagales</taxon>
        <taxon>Fulvivirgaceae</taxon>
        <taxon>Chryseolinea</taxon>
    </lineage>
</organism>
<dbReference type="PANTHER" id="PTHR12110">
    <property type="entry name" value="HYDROXYPYRUVATE ISOMERASE"/>
    <property type="match status" value="1"/>
</dbReference>
<keyword evidence="4" id="KW-1185">Reference proteome</keyword>
<evidence type="ECO:0000313" key="3">
    <source>
        <dbReference type="EMBL" id="SHG40424.1"/>
    </source>
</evidence>
<dbReference type="SUPFAM" id="SSF51658">
    <property type="entry name" value="Xylose isomerase-like"/>
    <property type="match status" value="1"/>
</dbReference>
<dbReference type="Gene3D" id="3.20.20.150">
    <property type="entry name" value="Divalent-metal-dependent TIM barrel enzymes"/>
    <property type="match status" value="1"/>
</dbReference>
<dbReference type="InterPro" id="IPR036237">
    <property type="entry name" value="Xyl_isomerase-like_sf"/>
</dbReference>
<keyword evidence="3" id="KW-0413">Isomerase</keyword>
<reference evidence="3 4" key="1">
    <citation type="submission" date="2016-11" db="EMBL/GenBank/DDBJ databases">
        <authorList>
            <person name="Jaros S."/>
            <person name="Januszkiewicz K."/>
            <person name="Wedrychowicz H."/>
        </authorList>
    </citation>
    <scope>NUCLEOTIDE SEQUENCE [LARGE SCALE GENOMIC DNA]</scope>
    <source>
        <strain evidence="3 4">DSM 24574</strain>
    </source>
</reference>
<accession>A0A1M5JIK2</accession>
<dbReference type="InterPro" id="IPR006311">
    <property type="entry name" value="TAT_signal"/>
</dbReference>
<dbReference type="Proteomes" id="UP000184212">
    <property type="component" value="Unassembled WGS sequence"/>
</dbReference>
<dbReference type="AlphaFoldDB" id="A0A1M5JIK2"/>
<protein>
    <submittedName>
        <fullName evidence="3">Sugar phosphate isomerase/epimerase</fullName>
    </submittedName>
</protein>
<dbReference type="OrthoDB" id="2561798at2"/>
<feature type="signal peptide" evidence="1">
    <location>
        <begin position="1"/>
        <end position="28"/>
    </location>
</feature>
<feature type="chain" id="PRO_5013382085" evidence="1">
    <location>
        <begin position="29"/>
        <end position="322"/>
    </location>
</feature>
<dbReference type="InterPro" id="IPR013022">
    <property type="entry name" value="Xyl_isomerase-like_TIM-brl"/>
</dbReference>
<dbReference type="PROSITE" id="PS51318">
    <property type="entry name" value="TAT"/>
    <property type="match status" value="1"/>
</dbReference>
<dbReference type="EMBL" id="FQWQ01000001">
    <property type="protein sequence ID" value="SHG40424.1"/>
    <property type="molecule type" value="Genomic_DNA"/>
</dbReference>
<dbReference type="STRING" id="947013.SAMN04488109_0086"/>
<sequence>MQTSRRNFIAQSLLATAGLSTAWNVAEASNMAQPSMPPPKVDEAFKISIFSKNLQWLNYTEMAKVAADLGFDGVDLTVRPLGHVLPENAETDLPKAVEAITKAGLKMYMITTAITAADEPHTEKILKTASSLGIRHYRTGWLTYDDKKSIEDNLKAKREQFQKLADLNAKYSISGEYQNHSGLYFGAPLWDLHRILQEINSPWLGSQFDILHAYVEGFNAWPISLKLIAPYIRSICLKDFVWGIKDGKWALQTMPAGEGLIDFKKYLGMLKQYNVSVPVSLHYEYDLGGAENGAFTITMSRDKVLAAMRKDILTFRKMIQEM</sequence>
<name>A0A1M5JIK2_9BACT</name>
<dbReference type="RefSeq" id="WP_073129806.1">
    <property type="nucleotide sequence ID" value="NZ_FQWQ01000001.1"/>
</dbReference>
<keyword evidence="1" id="KW-0732">Signal</keyword>
<feature type="domain" description="Xylose isomerase-like TIM barrel" evidence="2">
    <location>
        <begin position="64"/>
        <end position="287"/>
    </location>
</feature>
<evidence type="ECO:0000313" key="4">
    <source>
        <dbReference type="Proteomes" id="UP000184212"/>
    </source>
</evidence>
<dbReference type="Pfam" id="PF01261">
    <property type="entry name" value="AP_endonuc_2"/>
    <property type="match status" value="1"/>
</dbReference>
<evidence type="ECO:0000259" key="2">
    <source>
        <dbReference type="Pfam" id="PF01261"/>
    </source>
</evidence>
<dbReference type="PANTHER" id="PTHR12110:SF41">
    <property type="entry name" value="INOSOSE DEHYDRATASE"/>
    <property type="match status" value="1"/>
</dbReference>
<dbReference type="GO" id="GO:0016853">
    <property type="term" value="F:isomerase activity"/>
    <property type="evidence" value="ECO:0007669"/>
    <property type="project" value="UniProtKB-KW"/>
</dbReference>
<evidence type="ECO:0000256" key="1">
    <source>
        <dbReference type="SAM" id="SignalP"/>
    </source>
</evidence>
<gene>
    <name evidence="3" type="ORF">SAMN04488109_0086</name>
</gene>
<proteinExistence type="predicted"/>
<dbReference type="InterPro" id="IPR050312">
    <property type="entry name" value="IolE/XylAMocC-like"/>
</dbReference>